<gene>
    <name evidence="1" type="ORF">PGLA2088_LOCUS46411</name>
</gene>
<organism evidence="1 2">
    <name type="scientific">Polarella glacialis</name>
    <name type="common">Dinoflagellate</name>
    <dbReference type="NCBI Taxonomy" id="89957"/>
    <lineage>
        <taxon>Eukaryota</taxon>
        <taxon>Sar</taxon>
        <taxon>Alveolata</taxon>
        <taxon>Dinophyceae</taxon>
        <taxon>Suessiales</taxon>
        <taxon>Suessiaceae</taxon>
        <taxon>Polarella</taxon>
    </lineage>
</organism>
<evidence type="ECO:0000313" key="2">
    <source>
        <dbReference type="Proteomes" id="UP000626109"/>
    </source>
</evidence>
<sequence>MKGQFCNKFFFDNNTVGLLQLQAFRGLLQHSSVACVQPISFELGHKALQQQTVRDPKYNNHNKSNNNNKKNYVYLAATGFMTSLNCSSCFQGDSCRGLTIFRLVARQPGDNFQARGDCRQK</sequence>
<proteinExistence type="predicted"/>
<dbReference type="EMBL" id="CAJNNW010036164">
    <property type="protein sequence ID" value="CAE8732464.1"/>
    <property type="molecule type" value="Genomic_DNA"/>
</dbReference>
<dbReference type="Proteomes" id="UP000626109">
    <property type="component" value="Unassembled WGS sequence"/>
</dbReference>
<protein>
    <submittedName>
        <fullName evidence="1">Uncharacterized protein</fullName>
    </submittedName>
</protein>
<dbReference type="AlphaFoldDB" id="A0A813LTA5"/>
<reference evidence="1" key="1">
    <citation type="submission" date="2021-02" db="EMBL/GenBank/DDBJ databases">
        <authorList>
            <person name="Dougan E. K."/>
            <person name="Rhodes N."/>
            <person name="Thang M."/>
            <person name="Chan C."/>
        </authorList>
    </citation>
    <scope>NUCLEOTIDE SEQUENCE</scope>
</reference>
<comment type="caution">
    <text evidence="1">The sequence shown here is derived from an EMBL/GenBank/DDBJ whole genome shotgun (WGS) entry which is preliminary data.</text>
</comment>
<name>A0A813LTA5_POLGL</name>
<evidence type="ECO:0000313" key="1">
    <source>
        <dbReference type="EMBL" id="CAE8732464.1"/>
    </source>
</evidence>
<accession>A0A813LTA5</accession>
<feature type="non-terminal residue" evidence="1">
    <location>
        <position position="121"/>
    </location>
</feature>